<accession>A0A834L497</accession>
<gene>
    <name evidence="2" type="ORF">RHSIM_Rhsim13G0134500</name>
    <name evidence="1" type="ORF">RHSIM_RhsimUnG0177400</name>
</gene>
<evidence type="ECO:0000313" key="3">
    <source>
        <dbReference type="Proteomes" id="UP000626092"/>
    </source>
</evidence>
<dbReference type="OrthoDB" id="17255at2759"/>
<reference evidence="1" key="1">
    <citation type="submission" date="2019-11" db="EMBL/GenBank/DDBJ databases">
        <authorList>
            <person name="Liu Y."/>
            <person name="Hou J."/>
            <person name="Li T.-Q."/>
            <person name="Guan C.-H."/>
            <person name="Wu X."/>
            <person name="Wu H.-Z."/>
            <person name="Ling F."/>
            <person name="Zhang R."/>
            <person name="Shi X.-G."/>
            <person name="Ren J.-P."/>
            <person name="Chen E.-F."/>
            <person name="Sun J.-M."/>
        </authorList>
    </citation>
    <scope>NUCLEOTIDE SEQUENCE</scope>
    <source>
        <strain evidence="1">Adult_tree_wgs_1</strain>
        <tissue evidence="1">Leaves</tissue>
    </source>
</reference>
<name>A0A834L497_RHOSS</name>
<keyword evidence="3" id="KW-1185">Reference proteome</keyword>
<evidence type="ECO:0000313" key="2">
    <source>
        <dbReference type="EMBL" id="KAF7120739.1"/>
    </source>
</evidence>
<dbReference type="EMBL" id="WJXA01000013">
    <property type="protein sequence ID" value="KAF7120739.1"/>
    <property type="molecule type" value="Genomic_DNA"/>
</dbReference>
<dbReference type="Proteomes" id="UP000626092">
    <property type="component" value="Unassembled WGS sequence"/>
</dbReference>
<sequence>MVDFHAVTETRVVDPNYVRGYKTMFSDRFPFLLLSQVRNAGVRTCRLYRDNILEEGESLNTLNKLLKEPLPVNCFRPKYIFGPFLII</sequence>
<protein>
    <submittedName>
        <fullName evidence="1">Uncharacterized protein</fullName>
    </submittedName>
</protein>
<comment type="caution">
    <text evidence="1">The sequence shown here is derived from an EMBL/GenBank/DDBJ whole genome shotgun (WGS) entry which is preliminary data.</text>
</comment>
<organism evidence="1 3">
    <name type="scientific">Rhododendron simsii</name>
    <name type="common">Sims's rhododendron</name>
    <dbReference type="NCBI Taxonomy" id="118357"/>
    <lineage>
        <taxon>Eukaryota</taxon>
        <taxon>Viridiplantae</taxon>
        <taxon>Streptophyta</taxon>
        <taxon>Embryophyta</taxon>
        <taxon>Tracheophyta</taxon>
        <taxon>Spermatophyta</taxon>
        <taxon>Magnoliopsida</taxon>
        <taxon>eudicotyledons</taxon>
        <taxon>Gunneridae</taxon>
        <taxon>Pentapetalae</taxon>
        <taxon>asterids</taxon>
        <taxon>Ericales</taxon>
        <taxon>Ericaceae</taxon>
        <taxon>Ericoideae</taxon>
        <taxon>Rhodoreae</taxon>
        <taxon>Rhododendron</taxon>
    </lineage>
</organism>
<dbReference type="EMBL" id="WJXA01000398">
    <property type="protein sequence ID" value="KAF7112939.1"/>
    <property type="molecule type" value="Genomic_DNA"/>
</dbReference>
<dbReference type="AlphaFoldDB" id="A0A834L497"/>
<proteinExistence type="predicted"/>
<evidence type="ECO:0000313" key="1">
    <source>
        <dbReference type="EMBL" id="KAF7112939.1"/>
    </source>
</evidence>